<dbReference type="InterPro" id="IPR039657">
    <property type="entry name" value="Dimethylallyltransferase"/>
</dbReference>
<evidence type="ECO:0000256" key="12">
    <source>
        <dbReference type="RuleBase" id="RU003784"/>
    </source>
</evidence>
<dbReference type="Gene3D" id="1.10.287.890">
    <property type="entry name" value="Crystal structure of tRNA isopentenylpyrophosphate transferase (bh2366) domain"/>
    <property type="match status" value="1"/>
</dbReference>
<proteinExistence type="inferred from homology"/>
<evidence type="ECO:0000256" key="2">
    <source>
        <dbReference type="ARBA" id="ARBA00003213"/>
    </source>
</evidence>
<dbReference type="Gene3D" id="3.40.50.300">
    <property type="entry name" value="P-loop containing nucleotide triphosphate hydrolases"/>
    <property type="match status" value="1"/>
</dbReference>
<comment type="catalytic activity">
    <reaction evidence="9 10 11">
        <text>adenosine(37) in tRNA + dimethylallyl diphosphate = N(6)-dimethylallyladenosine(37) in tRNA + diphosphate</text>
        <dbReference type="Rhea" id="RHEA:26482"/>
        <dbReference type="Rhea" id="RHEA-COMP:10162"/>
        <dbReference type="Rhea" id="RHEA-COMP:10375"/>
        <dbReference type="ChEBI" id="CHEBI:33019"/>
        <dbReference type="ChEBI" id="CHEBI:57623"/>
        <dbReference type="ChEBI" id="CHEBI:74411"/>
        <dbReference type="ChEBI" id="CHEBI:74415"/>
        <dbReference type="EC" id="2.5.1.75"/>
    </reaction>
</comment>
<sequence length="330" mass="38204">MNNLLVILGPTAVGKTDLGITLAKKFNGEIVSADSRQVYKGMDIGTGKDISKLSNFQLSNSVGYRLKDRIPIWLIDVVSPDYQFNVGEYSVLAKKVIKDIQSRNKLPIVVGGTGLYIKSINEPPDTLHIPPDENLRKELENFNTRQLQEKLQRDSLKKWESMNNSDKNNPRRLVRAIEVELFNRHSNLQGKFQRASPDALIIGLTADKEVLKERIKTRIGKRLKDGVLEEIQALLNQGYSFDLPSFSACGYKVWKDYVKSSFGKPQDRQVKSNNENLYDKTIQRWILDETQYSKRQMTFFKRIKDINWFNINNLGYQYNIFNKVEEWYNK</sequence>
<evidence type="ECO:0000256" key="3">
    <source>
        <dbReference type="ARBA" id="ARBA00005842"/>
    </source>
</evidence>
<evidence type="ECO:0000313" key="14">
    <source>
        <dbReference type="EMBL" id="OGG12663.1"/>
    </source>
</evidence>
<comment type="caution">
    <text evidence="10">Lacks conserved residue(s) required for the propagation of feature annotation.</text>
</comment>
<dbReference type="GO" id="GO:0005524">
    <property type="term" value="F:ATP binding"/>
    <property type="evidence" value="ECO:0007669"/>
    <property type="project" value="UniProtKB-UniRule"/>
</dbReference>
<comment type="function">
    <text evidence="2 10 12">Catalyzes the transfer of a dimethylallyl group onto the adenine at position 37 in tRNAs that read codons beginning with uridine, leading to the formation of N6-(dimethylallyl)adenosine (i(6)A).</text>
</comment>
<feature type="site" description="Interaction with substrate tRNA" evidence="10">
    <location>
        <position position="113"/>
    </location>
</feature>
<comment type="similarity">
    <text evidence="3 10 13">Belongs to the IPP transferase family.</text>
</comment>
<evidence type="ECO:0000256" key="6">
    <source>
        <dbReference type="ARBA" id="ARBA00022741"/>
    </source>
</evidence>
<comment type="cofactor">
    <cofactor evidence="1 10">
        <name>Mg(2+)</name>
        <dbReference type="ChEBI" id="CHEBI:18420"/>
    </cofactor>
</comment>
<feature type="site" description="Interaction with substrate tRNA" evidence="10">
    <location>
        <position position="136"/>
    </location>
</feature>
<dbReference type="Pfam" id="PF01715">
    <property type="entry name" value="IPPT"/>
    <property type="match status" value="1"/>
</dbReference>
<comment type="subunit">
    <text evidence="10">Monomer.</text>
</comment>
<dbReference type="GO" id="GO:0052381">
    <property type="term" value="F:tRNA dimethylallyltransferase activity"/>
    <property type="evidence" value="ECO:0007669"/>
    <property type="project" value="UniProtKB-UniRule"/>
</dbReference>
<dbReference type="HAMAP" id="MF_00185">
    <property type="entry name" value="IPP_trans"/>
    <property type="match status" value="1"/>
</dbReference>
<dbReference type="SUPFAM" id="SSF52540">
    <property type="entry name" value="P-loop containing nucleoside triphosphate hydrolases"/>
    <property type="match status" value="2"/>
</dbReference>
<dbReference type="NCBIfam" id="TIGR00174">
    <property type="entry name" value="miaA"/>
    <property type="match status" value="1"/>
</dbReference>
<evidence type="ECO:0000256" key="9">
    <source>
        <dbReference type="ARBA" id="ARBA00049563"/>
    </source>
</evidence>
<dbReference type="InterPro" id="IPR018022">
    <property type="entry name" value="IPT"/>
</dbReference>
<evidence type="ECO:0000256" key="5">
    <source>
        <dbReference type="ARBA" id="ARBA00022694"/>
    </source>
</evidence>
<dbReference type="STRING" id="1798382.A3D77_04060"/>
<feature type="binding site" evidence="10">
    <location>
        <begin position="9"/>
        <end position="16"/>
    </location>
    <ligand>
        <name>ATP</name>
        <dbReference type="ChEBI" id="CHEBI:30616"/>
    </ligand>
</feature>
<reference evidence="14 15" key="1">
    <citation type="journal article" date="2016" name="Nat. Commun.">
        <title>Thousands of microbial genomes shed light on interconnected biogeochemical processes in an aquifer system.</title>
        <authorList>
            <person name="Anantharaman K."/>
            <person name="Brown C.T."/>
            <person name="Hug L.A."/>
            <person name="Sharon I."/>
            <person name="Castelle C.J."/>
            <person name="Probst A.J."/>
            <person name="Thomas B.C."/>
            <person name="Singh A."/>
            <person name="Wilkins M.J."/>
            <person name="Karaoz U."/>
            <person name="Brodie E.L."/>
            <person name="Williams K.H."/>
            <person name="Hubbard S.S."/>
            <person name="Banfield J.F."/>
        </authorList>
    </citation>
    <scope>NUCLEOTIDE SEQUENCE [LARGE SCALE GENOMIC DNA]</scope>
</reference>
<evidence type="ECO:0000256" key="13">
    <source>
        <dbReference type="RuleBase" id="RU003785"/>
    </source>
</evidence>
<keyword evidence="8 10" id="KW-0460">Magnesium</keyword>
<keyword evidence="6 10" id="KW-0547">Nucleotide-binding</keyword>
<name>A0A1F5ZJY5_9BACT</name>
<dbReference type="PANTHER" id="PTHR11088">
    <property type="entry name" value="TRNA DIMETHYLALLYLTRANSFERASE"/>
    <property type="match status" value="1"/>
</dbReference>
<feature type="region of interest" description="Interaction with substrate tRNA" evidence="10">
    <location>
        <begin position="34"/>
        <end position="37"/>
    </location>
</feature>
<protein>
    <recommendedName>
        <fullName evidence="10">tRNA dimethylallyltransferase</fullName>
        <ecNumber evidence="10">2.5.1.75</ecNumber>
    </recommendedName>
    <alternativeName>
        <fullName evidence="10">Dimethylallyl diphosphate:tRNA dimethylallyltransferase</fullName>
        <shortName evidence="10">DMAPP:tRNA dimethylallyltransferase</shortName>
        <shortName evidence="10">DMATase</shortName>
    </alternativeName>
    <alternativeName>
        <fullName evidence="10">Isopentenyl-diphosphate:tRNA isopentenyltransferase</fullName>
        <shortName evidence="10">IPP transferase</shortName>
        <shortName evidence="10">IPPT</shortName>
        <shortName evidence="10">IPTase</shortName>
    </alternativeName>
</protein>
<keyword evidence="5 10" id="KW-0819">tRNA processing</keyword>
<evidence type="ECO:0000256" key="10">
    <source>
        <dbReference type="HAMAP-Rule" id="MF_00185"/>
    </source>
</evidence>
<feature type="binding site" evidence="10">
    <location>
        <begin position="11"/>
        <end position="16"/>
    </location>
    <ligand>
        <name>substrate</name>
    </ligand>
</feature>
<evidence type="ECO:0000256" key="7">
    <source>
        <dbReference type="ARBA" id="ARBA00022840"/>
    </source>
</evidence>
<dbReference type="InterPro" id="IPR027417">
    <property type="entry name" value="P-loop_NTPase"/>
</dbReference>
<keyword evidence="7 10" id="KW-0067">ATP-binding</keyword>
<gene>
    <name evidence="10" type="primary">miaA</name>
    <name evidence="14" type="ORF">A3D77_04060</name>
</gene>
<dbReference type="PANTHER" id="PTHR11088:SF60">
    <property type="entry name" value="TRNA DIMETHYLALLYLTRANSFERASE"/>
    <property type="match status" value="1"/>
</dbReference>
<evidence type="ECO:0000256" key="1">
    <source>
        <dbReference type="ARBA" id="ARBA00001946"/>
    </source>
</evidence>
<keyword evidence="4 10" id="KW-0808">Transferase</keyword>
<dbReference type="EMBL" id="MFJL01000043">
    <property type="protein sequence ID" value="OGG12663.1"/>
    <property type="molecule type" value="Genomic_DNA"/>
</dbReference>
<dbReference type="AlphaFoldDB" id="A0A1F5ZJY5"/>
<dbReference type="EC" id="2.5.1.75" evidence="10"/>
<evidence type="ECO:0000256" key="8">
    <source>
        <dbReference type="ARBA" id="ARBA00022842"/>
    </source>
</evidence>
<dbReference type="GO" id="GO:0006400">
    <property type="term" value="P:tRNA modification"/>
    <property type="evidence" value="ECO:0007669"/>
    <property type="project" value="TreeGrafter"/>
</dbReference>
<dbReference type="Proteomes" id="UP000176923">
    <property type="component" value="Unassembled WGS sequence"/>
</dbReference>
<comment type="caution">
    <text evidence="14">The sequence shown here is derived from an EMBL/GenBank/DDBJ whole genome shotgun (WGS) entry which is preliminary data.</text>
</comment>
<evidence type="ECO:0000256" key="11">
    <source>
        <dbReference type="RuleBase" id="RU003783"/>
    </source>
</evidence>
<evidence type="ECO:0000256" key="4">
    <source>
        <dbReference type="ARBA" id="ARBA00022679"/>
    </source>
</evidence>
<evidence type="ECO:0000313" key="15">
    <source>
        <dbReference type="Proteomes" id="UP000176923"/>
    </source>
</evidence>
<accession>A0A1F5ZJY5</accession>
<organism evidence="14 15">
    <name type="scientific">Candidatus Gottesmanbacteria bacterium RIFCSPHIGHO2_02_FULL_39_11</name>
    <dbReference type="NCBI Taxonomy" id="1798382"/>
    <lineage>
        <taxon>Bacteria</taxon>
        <taxon>Candidatus Gottesmaniibacteriota</taxon>
    </lineage>
</organism>